<dbReference type="InterPro" id="IPR020561">
    <property type="entry name" value="PRibGlycinamid_synth_ATP-grasp"/>
</dbReference>
<sequence>MNVVIYGVGDARDYSTFLRLRNDAISYRAKVYLFLSNRSNYWLMNEENVHYCPKVEIALKLSIEKEIKVVLILNPQMLISGAIDIFSSYGYLVFGPSATEAKLEGSKEFGKKIMKETKIPTPHSVSFNCPQMALNFLTENWSSETKFVIKSDKMLDDANVRSQVPDNLNDARACVSKLSEYLYENCIDSSILIEEHCSGAEFSIHVVLNHNSYVILPPTRDYKRRYSGGIGPNTHGMAAISFSRRDLKLLDEINNSIIRPTFNYLVKNKYSYPGILYFGVMITSSGPKLIEYNVRPGNPEWISLLNIIESNLYTLICDAANNQQLSICILENTVSLSVFLTTDDYPHPENYLLIPDSLRTRVNSPKNIQVLSENLSLNDKNQLIGKDRVFNISTISDDYISAMQSITDFIESLALNNLSFRSDAGKEFTKGYLDNFMAVK</sequence>
<dbReference type="RefSeq" id="WP_038249514.1">
    <property type="nucleotide sequence ID" value="NZ_CAWLZI010000244.1"/>
</dbReference>
<dbReference type="SUPFAM" id="SSF56059">
    <property type="entry name" value="Glutathione synthetase ATP-binding domain-like"/>
    <property type="match status" value="1"/>
</dbReference>
<keyword evidence="3 4" id="KW-0067">ATP-binding</keyword>
<name>A0A077PIA3_XENBV</name>
<dbReference type="InterPro" id="IPR000115">
    <property type="entry name" value="PRibGlycinamide_synth"/>
</dbReference>
<evidence type="ECO:0000259" key="5">
    <source>
        <dbReference type="PROSITE" id="PS50975"/>
    </source>
</evidence>
<evidence type="ECO:0000313" key="6">
    <source>
        <dbReference type="EMBL" id="CDH20377.1"/>
    </source>
</evidence>
<gene>
    <name evidence="6" type="ORF">XBKQ1_2610007</name>
</gene>
<dbReference type="SMART" id="SM01209">
    <property type="entry name" value="GARS_A"/>
    <property type="match status" value="1"/>
</dbReference>
<dbReference type="AlphaFoldDB" id="A0A077PIA3"/>
<keyword evidence="1 6" id="KW-0436">Ligase</keyword>
<dbReference type="GO" id="GO:0046872">
    <property type="term" value="F:metal ion binding"/>
    <property type="evidence" value="ECO:0007669"/>
    <property type="project" value="InterPro"/>
</dbReference>
<dbReference type="EMBL" id="CBSY010000181">
    <property type="protein sequence ID" value="CDH20377.1"/>
    <property type="molecule type" value="Genomic_DNA"/>
</dbReference>
<evidence type="ECO:0000313" key="7">
    <source>
        <dbReference type="Proteomes" id="UP000028500"/>
    </source>
</evidence>
<dbReference type="InterPro" id="IPR011761">
    <property type="entry name" value="ATP-grasp"/>
</dbReference>
<organism evidence="6 7">
    <name type="scientific">Xenorhabdus bovienii str. kraussei Quebec</name>
    <dbReference type="NCBI Taxonomy" id="1398203"/>
    <lineage>
        <taxon>Bacteria</taxon>
        <taxon>Pseudomonadati</taxon>
        <taxon>Pseudomonadota</taxon>
        <taxon>Gammaproteobacteria</taxon>
        <taxon>Enterobacterales</taxon>
        <taxon>Morganellaceae</taxon>
        <taxon>Xenorhabdus</taxon>
    </lineage>
</organism>
<dbReference type="EC" id="6.3.4.13" evidence="6"/>
<dbReference type="GO" id="GO:0009113">
    <property type="term" value="P:purine nucleobase biosynthetic process"/>
    <property type="evidence" value="ECO:0007669"/>
    <property type="project" value="InterPro"/>
</dbReference>
<keyword evidence="7" id="KW-1185">Reference proteome</keyword>
<evidence type="ECO:0000256" key="3">
    <source>
        <dbReference type="ARBA" id="ARBA00022840"/>
    </source>
</evidence>
<evidence type="ECO:0000256" key="1">
    <source>
        <dbReference type="ARBA" id="ARBA00022598"/>
    </source>
</evidence>
<dbReference type="PANTHER" id="PTHR43472:SF1">
    <property type="entry name" value="PHOSPHORIBOSYLAMINE--GLYCINE LIGASE, CHLOROPLASTIC"/>
    <property type="match status" value="1"/>
</dbReference>
<keyword evidence="2 4" id="KW-0547">Nucleotide-binding</keyword>
<dbReference type="PANTHER" id="PTHR43472">
    <property type="entry name" value="PHOSPHORIBOSYLAMINE--GLYCINE LIGASE"/>
    <property type="match status" value="1"/>
</dbReference>
<dbReference type="HOGENOM" id="CLU_027420_3_0_6"/>
<dbReference type="PROSITE" id="PS50975">
    <property type="entry name" value="ATP_GRASP"/>
    <property type="match status" value="1"/>
</dbReference>
<dbReference type="GO" id="GO:0005524">
    <property type="term" value="F:ATP binding"/>
    <property type="evidence" value="ECO:0007669"/>
    <property type="project" value="UniProtKB-UniRule"/>
</dbReference>
<dbReference type="Proteomes" id="UP000028500">
    <property type="component" value="Unassembled WGS sequence"/>
</dbReference>
<accession>A0A077PIA3</accession>
<feature type="domain" description="ATP-grasp" evidence="5">
    <location>
        <begin position="111"/>
        <end position="321"/>
    </location>
</feature>
<dbReference type="Gene3D" id="3.30.470.20">
    <property type="entry name" value="ATP-grasp fold, B domain"/>
    <property type="match status" value="1"/>
</dbReference>
<comment type="caution">
    <text evidence="6">The sequence shown here is derived from an EMBL/GenBank/DDBJ whole genome shotgun (WGS) entry which is preliminary data.</text>
</comment>
<dbReference type="OrthoDB" id="24041at2"/>
<reference evidence="6" key="1">
    <citation type="submission" date="2013-07" db="EMBL/GenBank/DDBJ databases">
        <title>Sub-species coevolution in mutualistic symbiosis.</title>
        <authorList>
            <person name="Murfin K."/>
            <person name="Klassen J."/>
            <person name="Lee M."/>
            <person name="Forst S."/>
            <person name="Stock P."/>
            <person name="Goodrich-Blair H."/>
        </authorList>
    </citation>
    <scope>NUCLEOTIDE SEQUENCE [LARGE SCALE GENOMIC DNA]</scope>
    <source>
        <strain evidence="6">Kraussei Quebec</strain>
    </source>
</reference>
<dbReference type="GO" id="GO:0004637">
    <property type="term" value="F:phosphoribosylamine-glycine ligase activity"/>
    <property type="evidence" value="ECO:0007669"/>
    <property type="project" value="UniProtKB-EC"/>
</dbReference>
<evidence type="ECO:0000256" key="4">
    <source>
        <dbReference type="PROSITE-ProRule" id="PRU00409"/>
    </source>
</evidence>
<dbReference type="Pfam" id="PF01071">
    <property type="entry name" value="GARS_A"/>
    <property type="match status" value="1"/>
</dbReference>
<evidence type="ECO:0000256" key="2">
    <source>
        <dbReference type="ARBA" id="ARBA00022741"/>
    </source>
</evidence>
<protein>
    <submittedName>
        <fullName evidence="6">Putative Phosphoribosylamine--glycine ligase</fullName>
        <ecNumber evidence="6">6.3.4.13</ecNumber>
    </submittedName>
</protein>
<proteinExistence type="predicted"/>